<dbReference type="EMBL" id="KI669625">
    <property type="protein sequence ID" value="ETN01501.1"/>
    <property type="molecule type" value="Genomic_DNA"/>
</dbReference>
<evidence type="ECO:0000313" key="1">
    <source>
        <dbReference type="EMBL" id="ETN01501.1"/>
    </source>
</evidence>
<gene>
    <name evidence="1" type="ORF">PPTG_24054</name>
</gene>
<dbReference type="VEuPathDB" id="FungiDB:PPTG_24054"/>
<dbReference type="AlphaFoldDB" id="W2PLK1"/>
<accession>W2PLK1</accession>
<reference evidence="1 2" key="2">
    <citation type="submission" date="2013-11" db="EMBL/GenBank/DDBJ databases">
        <title>The Genome Sequence of Phytophthora parasitica INRA-310.</title>
        <authorList>
            <consortium name="The Broad Institute Genomics Platform"/>
            <person name="Russ C."/>
            <person name="Tyler B."/>
            <person name="Panabieres F."/>
            <person name="Shan W."/>
            <person name="Tripathy S."/>
            <person name="Grunwald N."/>
            <person name="Machado M."/>
            <person name="Johnson C.S."/>
            <person name="Arredondo F."/>
            <person name="Hong C."/>
            <person name="Coffey M."/>
            <person name="Young S.K."/>
            <person name="Zeng Q."/>
            <person name="Gargeya S."/>
            <person name="Fitzgerald M."/>
            <person name="Abouelleil A."/>
            <person name="Alvarado L."/>
            <person name="Chapman S.B."/>
            <person name="Gainer-Dewar J."/>
            <person name="Goldberg J."/>
            <person name="Griggs A."/>
            <person name="Gujja S."/>
            <person name="Hansen M."/>
            <person name="Howarth C."/>
            <person name="Imamovic A."/>
            <person name="Ireland A."/>
            <person name="Larimer J."/>
            <person name="McCowan C."/>
            <person name="Murphy C."/>
            <person name="Pearson M."/>
            <person name="Poon T.W."/>
            <person name="Priest M."/>
            <person name="Roberts A."/>
            <person name="Saif S."/>
            <person name="Shea T."/>
            <person name="Sykes S."/>
            <person name="Wortman J."/>
            <person name="Nusbaum C."/>
            <person name="Birren B."/>
        </authorList>
    </citation>
    <scope>NUCLEOTIDE SEQUENCE [LARGE SCALE GENOMIC DNA]</scope>
    <source>
        <strain evidence="1 2">INRA-310</strain>
    </source>
</reference>
<sequence length="118" mass="12843">MENAARCDSRNWRHQLASELRTAHVGGAATAEGGAGAVALFTNPLRVWKEYSRPPVGWGARISQRVEYGMGSSGTSERYPTGIAIPNVQLELDRRIGTKGATMESDMTTATHKNAWIQ</sequence>
<dbReference type="RefSeq" id="XP_008913190.1">
    <property type="nucleotide sequence ID" value="XM_008914942.1"/>
</dbReference>
<protein>
    <submittedName>
        <fullName evidence="1">Uncharacterized protein</fullName>
    </submittedName>
</protein>
<dbReference type="Proteomes" id="UP000018817">
    <property type="component" value="Unassembled WGS sequence"/>
</dbReference>
<name>W2PLK1_PHYN3</name>
<dbReference type="GeneID" id="20192653"/>
<organism evidence="1 2">
    <name type="scientific">Phytophthora nicotianae (strain INRA-310)</name>
    <name type="common">Phytophthora parasitica</name>
    <dbReference type="NCBI Taxonomy" id="761204"/>
    <lineage>
        <taxon>Eukaryota</taxon>
        <taxon>Sar</taxon>
        <taxon>Stramenopiles</taxon>
        <taxon>Oomycota</taxon>
        <taxon>Peronosporomycetes</taxon>
        <taxon>Peronosporales</taxon>
        <taxon>Peronosporaceae</taxon>
        <taxon>Phytophthora</taxon>
    </lineage>
</organism>
<reference evidence="2" key="1">
    <citation type="submission" date="2011-12" db="EMBL/GenBank/DDBJ databases">
        <authorList>
            <consortium name="The Broad Institute Genome Sequencing Platform"/>
            <person name="Russ C."/>
            <person name="Tyler B."/>
            <person name="Panabieres F."/>
            <person name="Shan W."/>
            <person name="Tripathy S."/>
            <person name="Grunwald N."/>
            <person name="Machado M."/>
            <person name="Young S.K."/>
            <person name="Zeng Q."/>
            <person name="Gargeya S."/>
            <person name="Fitzgerald M."/>
            <person name="Haas B."/>
            <person name="Abouelleil A."/>
            <person name="Alvarado L."/>
            <person name="Arachchi H.M."/>
            <person name="Berlin A."/>
            <person name="Chapman S.B."/>
            <person name="Gearin G."/>
            <person name="Goldberg J."/>
            <person name="Griggs A."/>
            <person name="Gujja S."/>
            <person name="Hansen M."/>
            <person name="Heiman D."/>
            <person name="Howarth C."/>
            <person name="Larimer J."/>
            <person name="Lui A."/>
            <person name="MacDonald P.J.P."/>
            <person name="McCowen C."/>
            <person name="Montmayeur A."/>
            <person name="Murphy C."/>
            <person name="Neiman D."/>
            <person name="Pearson M."/>
            <person name="Priest M."/>
            <person name="Roberts A."/>
            <person name="Saif S."/>
            <person name="Shea T."/>
            <person name="Sisk P."/>
            <person name="Stolte C."/>
            <person name="Sykes S."/>
            <person name="Wortman J."/>
            <person name="Nusbaum C."/>
            <person name="Birren B."/>
        </authorList>
    </citation>
    <scope>NUCLEOTIDE SEQUENCE [LARGE SCALE GENOMIC DNA]</scope>
    <source>
        <strain evidence="2">INRA-310</strain>
    </source>
</reference>
<proteinExistence type="predicted"/>
<evidence type="ECO:0000313" key="2">
    <source>
        <dbReference type="Proteomes" id="UP000018817"/>
    </source>
</evidence>